<dbReference type="Proteomes" id="UP000242497">
    <property type="component" value="Unassembled WGS sequence"/>
</dbReference>
<organism evidence="2 3">
    <name type="scientific">Tepidibacter formicigenes DSM 15518</name>
    <dbReference type="NCBI Taxonomy" id="1123349"/>
    <lineage>
        <taxon>Bacteria</taxon>
        <taxon>Bacillati</taxon>
        <taxon>Bacillota</taxon>
        <taxon>Clostridia</taxon>
        <taxon>Peptostreptococcales</taxon>
        <taxon>Peptostreptococcaceae</taxon>
        <taxon>Tepidibacter</taxon>
    </lineage>
</organism>
<proteinExistence type="predicted"/>
<sequence>MVFLIILAYLIIGFIEIVPLVKRNQRKELVLYSVMFGLAFVISILLSLGVKIPSPAKAIEKVVLTVLGK</sequence>
<dbReference type="AlphaFoldDB" id="A0A1M6KYM2"/>
<dbReference type="EMBL" id="FRAE01000009">
    <property type="protein sequence ID" value="SHJ63952.1"/>
    <property type="molecule type" value="Genomic_DNA"/>
</dbReference>
<reference evidence="3" key="1">
    <citation type="submission" date="2016-11" db="EMBL/GenBank/DDBJ databases">
        <authorList>
            <person name="Varghese N."/>
            <person name="Submissions S."/>
        </authorList>
    </citation>
    <scope>NUCLEOTIDE SEQUENCE [LARGE SCALE GENOMIC DNA]</scope>
    <source>
        <strain evidence="3">DSM 15518</strain>
    </source>
</reference>
<keyword evidence="1" id="KW-0812">Transmembrane</keyword>
<gene>
    <name evidence="2" type="ORF">SAMN02744037_00492</name>
</gene>
<keyword evidence="1" id="KW-0472">Membrane</keyword>
<name>A0A1M6KYM2_9FIRM</name>
<keyword evidence="3" id="KW-1185">Reference proteome</keyword>
<feature type="transmembrane region" description="Helical" evidence="1">
    <location>
        <begin position="29"/>
        <end position="50"/>
    </location>
</feature>
<dbReference type="STRING" id="1123349.SAMN02744037_00492"/>
<protein>
    <submittedName>
        <fullName evidence="2">Uncharacterized protein</fullName>
    </submittedName>
</protein>
<feature type="transmembrane region" description="Helical" evidence="1">
    <location>
        <begin position="6"/>
        <end position="22"/>
    </location>
</feature>
<evidence type="ECO:0000256" key="1">
    <source>
        <dbReference type="SAM" id="Phobius"/>
    </source>
</evidence>
<accession>A0A1M6KYM2</accession>
<evidence type="ECO:0000313" key="3">
    <source>
        <dbReference type="Proteomes" id="UP000242497"/>
    </source>
</evidence>
<keyword evidence="1" id="KW-1133">Transmembrane helix</keyword>
<dbReference type="RefSeq" id="WP_072886951.1">
    <property type="nucleotide sequence ID" value="NZ_FRAE01000009.1"/>
</dbReference>
<dbReference type="OrthoDB" id="2645074at2"/>
<evidence type="ECO:0000313" key="2">
    <source>
        <dbReference type="EMBL" id="SHJ63952.1"/>
    </source>
</evidence>